<feature type="compositionally biased region" description="Basic and acidic residues" evidence="1">
    <location>
        <begin position="192"/>
        <end position="202"/>
    </location>
</feature>
<feature type="region of interest" description="Disordered" evidence="1">
    <location>
        <begin position="175"/>
        <end position="212"/>
    </location>
</feature>
<proteinExistence type="predicted"/>
<name>A0AAW0ZI66_9HYME</name>
<accession>A0AAW0ZI66</accession>
<gene>
    <name evidence="2" type="ORF">QLX08_009341</name>
</gene>
<dbReference type="PANTHER" id="PTHR19446">
    <property type="entry name" value="REVERSE TRANSCRIPTASES"/>
    <property type="match status" value="1"/>
</dbReference>
<feature type="compositionally biased region" description="Polar residues" evidence="1">
    <location>
        <begin position="203"/>
        <end position="212"/>
    </location>
</feature>
<dbReference type="Proteomes" id="UP001432146">
    <property type="component" value="Unassembled WGS sequence"/>
</dbReference>
<evidence type="ECO:0000256" key="1">
    <source>
        <dbReference type="SAM" id="MobiDB-lite"/>
    </source>
</evidence>
<organism evidence="2 3">
    <name type="scientific">Tetragonisca angustula</name>
    <dbReference type="NCBI Taxonomy" id="166442"/>
    <lineage>
        <taxon>Eukaryota</taxon>
        <taxon>Metazoa</taxon>
        <taxon>Ecdysozoa</taxon>
        <taxon>Arthropoda</taxon>
        <taxon>Hexapoda</taxon>
        <taxon>Insecta</taxon>
        <taxon>Pterygota</taxon>
        <taxon>Neoptera</taxon>
        <taxon>Endopterygota</taxon>
        <taxon>Hymenoptera</taxon>
        <taxon>Apocrita</taxon>
        <taxon>Aculeata</taxon>
        <taxon>Apoidea</taxon>
        <taxon>Anthophila</taxon>
        <taxon>Apidae</taxon>
        <taxon>Tetragonisca</taxon>
    </lineage>
</organism>
<dbReference type="AlphaFoldDB" id="A0AAW0ZI66"/>
<sequence>MVEMQIRARNTHMAKIKEAKQKSWEKFVTAEGNKNPWKIVYKLQTNRLKIDKAQTSIARNNTHTITREETMELLLNILIPSDNSSREMDCHRRTRIDTKNSRNTTDAPPFTLNEIEAIVKNLNNKAPGHDLIEAKMIKEAWAEMSTEFLRLFDSSLSQETFPKQYKKAQIRVLLKRDYKDPTDPKSYLTSPRNREGLGESDRGTPNGNSTQP</sequence>
<evidence type="ECO:0000313" key="3">
    <source>
        <dbReference type="Proteomes" id="UP001432146"/>
    </source>
</evidence>
<protein>
    <submittedName>
        <fullName evidence="2">Uncharacterized protein</fullName>
    </submittedName>
</protein>
<keyword evidence="3" id="KW-1185">Reference proteome</keyword>
<reference evidence="2 3" key="1">
    <citation type="submission" date="2024-05" db="EMBL/GenBank/DDBJ databases">
        <title>The nuclear and mitochondrial genome assemblies of Tetragonisca angustula (Apidae: Meliponini), a tiny yet remarkable pollinator in the Neotropics.</title>
        <authorList>
            <person name="Ferrari R."/>
            <person name="Ricardo P.C."/>
            <person name="Dias F.C."/>
            <person name="Araujo N.S."/>
            <person name="Soares D.O."/>
            <person name="Zhou Q.-S."/>
            <person name="Zhu C.-D."/>
            <person name="Coutinho L."/>
            <person name="Airas M.C."/>
            <person name="Batista T.M."/>
        </authorList>
    </citation>
    <scope>NUCLEOTIDE SEQUENCE [LARGE SCALE GENOMIC DNA]</scope>
    <source>
        <strain evidence="2">ASF017062</strain>
        <tissue evidence="2">Abdomen</tissue>
    </source>
</reference>
<comment type="caution">
    <text evidence="2">The sequence shown here is derived from an EMBL/GenBank/DDBJ whole genome shotgun (WGS) entry which is preliminary data.</text>
</comment>
<dbReference type="EMBL" id="JAWNGG020000205">
    <property type="protein sequence ID" value="KAK9296727.1"/>
    <property type="molecule type" value="Genomic_DNA"/>
</dbReference>
<evidence type="ECO:0000313" key="2">
    <source>
        <dbReference type="EMBL" id="KAK9296727.1"/>
    </source>
</evidence>